<gene>
    <name evidence="1" type="ORF">KP79_PYT17040</name>
</gene>
<protein>
    <submittedName>
        <fullName evidence="1">Uncharacterized protein</fullName>
    </submittedName>
</protein>
<accession>A0A210R258</accession>
<name>A0A210R258_MIZYE</name>
<evidence type="ECO:0000313" key="2">
    <source>
        <dbReference type="Proteomes" id="UP000242188"/>
    </source>
</evidence>
<proteinExistence type="predicted"/>
<dbReference type="AlphaFoldDB" id="A0A210R258"/>
<dbReference type="EMBL" id="NEDP02000770">
    <property type="protein sequence ID" value="OWF55057.1"/>
    <property type="molecule type" value="Genomic_DNA"/>
</dbReference>
<keyword evidence="2" id="KW-1185">Reference proteome</keyword>
<organism evidence="1 2">
    <name type="scientific">Mizuhopecten yessoensis</name>
    <name type="common">Japanese scallop</name>
    <name type="synonym">Patinopecten yessoensis</name>
    <dbReference type="NCBI Taxonomy" id="6573"/>
    <lineage>
        <taxon>Eukaryota</taxon>
        <taxon>Metazoa</taxon>
        <taxon>Spiralia</taxon>
        <taxon>Lophotrochozoa</taxon>
        <taxon>Mollusca</taxon>
        <taxon>Bivalvia</taxon>
        <taxon>Autobranchia</taxon>
        <taxon>Pteriomorphia</taxon>
        <taxon>Pectinida</taxon>
        <taxon>Pectinoidea</taxon>
        <taxon>Pectinidae</taxon>
        <taxon>Mizuhopecten</taxon>
    </lineage>
</organism>
<evidence type="ECO:0000313" key="1">
    <source>
        <dbReference type="EMBL" id="OWF55057.1"/>
    </source>
</evidence>
<dbReference type="Proteomes" id="UP000242188">
    <property type="component" value="Unassembled WGS sequence"/>
</dbReference>
<sequence>MQAICLYIQIWNIVRHYADVPAMNKFIIVYLMSCIQHPVSDSEQQQKAKNLTSVQVD</sequence>
<comment type="caution">
    <text evidence="1">The sequence shown here is derived from an EMBL/GenBank/DDBJ whole genome shotgun (WGS) entry which is preliminary data.</text>
</comment>
<reference evidence="1 2" key="1">
    <citation type="journal article" date="2017" name="Nat. Ecol. Evol.">
        <title>Scallop genome provides insights into evolution of bilaterian karyotype and development.</title>
        <authorList>
            <person name="Wang S."/>
            <person name="Zhang J."/>
            <person name="Jiao W."/>
            <person name="Li J."/>
            <person name="Xun X."/>
            <person name="Sun Y."/>
            <person name="Guo X."/>
            <person name="Huan P."/>
            <person name="Dong B."/>
            <person name="Zhang L."/>
            <person name="Hu X."/>
            <person name="Sun X."/>
            <person name="Wang J."/>
            <person name="Zhao C."/>
            <person name="Wang Y."/>
            <person name="Wang D."/>
            <person name="Huang X."/>
            <person name="Wang R."/>
            <person name="Lv J."/>
            <person name="Li Y."/>
            <person name="Zhang Z."/>
            <person name="Liu B."/>
            <person name="Lu W."/>
            <person name="Hui Y."/>
            <person name="Liang J."/>
            <person name="Zhou Z."/>
            <person name="Hou R."/>
            <person name="Li X."/>
            <person name="Liu Y."/>
            <person name="Li H."/>
            <person name="Ning X."/>
            <person name="Lin Y."/>
            <person name="Zhao L."/>
            <person name="Xing Q."/>
            <person name="Dou J."/>
            <person name="Li Y."/>
            <person name="Mao J."/>
            <person name="Guo H."/>
            <person name="Dou H."/>
            <person name="Li T."/>
            <person name="Mu C."/>
            <person name="Jiang W."/>
            <person name="Fu Q."/>
            <person name="Fu X."/>
            <person name="Miao Y."/>
            <person name="Liu J."/>
            <person name="Yu Q."/>
            <person name="Li R."/>
            <person name="Liao H."/>
            <person name="Li X."/>
            <person name="Kong Y."/>
            <person name="Jiang Z."/>
            <person name="Chourrout D."/>
            <person name="Li R."/>
            <person name="Bao Z."/>
        </authorList>
    </citation>
    <scope>NUCLEOTIDE SEQUENCE [LARGE SCALE GENOMIC DNA]</scope>
    <source>
        <strain evidence="1 2">PY_sf001</strain>
    </source>
</reference>